<evidence type="ECO:0000256" key="2">
    <source>
        <dbReference type="ARBA" id="ARBA00023315"/>
    </source>
</evidence>
<gene>
    <name evidence="5" type="ORF">UFOPK1827_01515</name>
</gene>
<dbReference type="InterPro" id="IPR020616">
    <property type="entry name" value="Thiolase_N"/>
</dbReference>
<dbReference type="GO" id="GO:0044550">
    <property type="term" value="P:secondary metabolite biosynthetic process"/>
    <property type="evidence" value="ECO:0007669"/>
    <property type="project" value="TreeGrafter"/>
</dbReference>
<dbReference type="Pfam" id="PF08541">
    <property type="entry name" value="ACP_syn_III_C"/>
    <property type="match status" value="1"/>
</dbReference>
<dbReference type="AlphaFoldDB" id="A0A6J6HL93"/>
<feature type="domain" description="Thiolase N-terminal" evidence="3">
    <location>
        <begin position="62"/>
        <end position="156"/>
    </location>
</feature>
<protein>
    <submittedName>
        <fullName evidence="5">Unannotated protein</fullName>
    </submittedName>
</protein>
<proteinExistence type="predicted"/>
<organism evidence="5">
    <name type="scientific">freshwater metagenome</name>
    <dbReference type="NCBI Taxonomy" id="449393"/>
    <lineage>
        <taxon>unclassified sequences</taxon>
        <taxon>metagenomes</taxon>
        <taxon>ecological metagenomes</taxon>
    </lineage>
</organism>
<evidence type="ECO:0000313" key="5">
    <source>
        <dbReference type="EMBL" id="CAB4614571.1"/>
    </source>
</evidence>
<dbReference type="GO" id="GO:0016747">
    <property type="term" value="F:acyltransferase activity, transferring groups other than amino-acyl groups"/>
    <property type="evidence" value="ECO:0007669"/>
    <property type="project" value="InterPro"/>
</dbReference>
<dbReference type="NCBIfam" id="NF006720">
    <property type="entry name" value="PRK09258.1"/>
    <property type="match status" value="1"/>
</dbReference>
<dbReference type="InterPro" id="IPR016039">
    <property type="entry name" value="Thiolase-like"/>
</dbReference>
<keyword evidence="1" id="KW-0808">Transferase</keyword>
<dbReference type="PANTHER" id="PTHR34069:SF3">
    <property type="entry name" value="ACYL-COA:ACYL-COA ALKYLTRANSFERASE"/>
    <property type="match status" value="1"/>
</dbReference>
<dbReference type="SUPFAM" id="SSF53901">
    <property type="entry name" value="Thiolase-like"/>
    <property type="match status" value="1"/>
</dbReference>
<reference evidence="5" key="1">
    <citation type="submission" date="2020-05" db="EMBL/GenBank/DDBJ databases">
        <authorList>
            <person name="Chiriac C."/>
            <person name="Salcher M."/>
            <person name="Ghai R."/>
            <person name="Kavagutti S V."/>
        </authorList>
    </citation>
    <scope>NUCLEOTIDE SEQUENCE</scope>
</reference>
<dbReference type="Pfam" id="PF00108">
    <property type="entry name" value="Thiolase_N"/>
    <property type="match status" value="1"/>
</dbReference>
<name>A0A6J6HL93_9ZZZZ</name>
<evidence type="ECO:0000259" key="4">
    <source>
        <dbReference type="Pfam" id="PF08541"/>
    </source>
</evidence>
<dbReference type="PANTHER" id="PTHR34069">
    <property type="entry name" value="3-OXOACYL-[ACYL-CARRIER-PROTEIN] SYNTHASE 3"/>
    <property type="match status" value="1"/>
</dbReference>
<keyword evidence="2" id="KW-0012">Acyltransferase</keyword>
<accession>A0A6J6HL93</accession>
<dbReference type="Gene3D" id="3.40.47.10">
    <property type="match status" value="2"/>
</dbReference>
<evidence type="ECO:0000259" key="3">
    <source>
        <dbReference type="Pfam" id="PF00108"/>
    </source>
</evidence>
<dbReference type="InterPro" id="IPR013747">
    <property type="entry name" value="ACP_syn_III_C"/>
</dbReference>
<feature type="domain" description="Beta-ketoacyl-[acyl-carrier-protein] synthase III C-terminal" evidence="4">
    <location>
        <begin position="253"/>
        <end position="333"/>
    </location>
</feature>
<evidence type="ECO:0000256" key="1">
    <source>
        <dbReference type="ARBA" id="ARBA00022679"/>
    </source>
</evidence>
<sequence>MSSPVTFTRSHVWSVSHVDAPEIVTSAWIDEQLAETYERVGVRPGLLESVAGIKARRWWPEDVTFDDAAARAGALALEQAGVAPGEVDLLISTSVCKHHLEPSIACAVHNRLGLSPNAMNFDLGNACLGFINAMTIASSMIDAGQVKVVLIVDGEGSRQPQTQTIARLQDPSSTVTDVFDQFASLTLGSGAAAMVMGGPRPGSHQFLGGVTRAATKYHDLCVGDLDEMRTDTAALLESGLDLAEATFNDALAEGWQWSNCDIYILHQVSAVHTTKLCELLSIDTSRVPLTYPEFGNIGPAAVPYTLSVTADRLTAGDRVLLMGIGSGLNCSVAELVW</sequence>
<dbReference type="EMBL" id="CAEZUO010000087">
    <property type="protein sequence ID" value="CAB4614571.1"/>
    <property type="molecule type" value="Genomic_DNA"/>
</dbReference>